<dbReference type="AlphaFoldDB" id="A0A235EQP2"/>
<comment type="cofactor">
    <cofactor evidence="1 9">
        <name>thiamine diphosphate</name>
        <dbReference type="ChEBI" id="CHEBI:58937"/>
    </cofactor>
</comment>
<dbReference type="SUPFAM" id="SSF52922">
    <property type="entry name" value="TK C-terminal domain-like"/>
    <property type="match status" value="1"/>
</dbReference>
<feature type="binding site" evidence="10">
    <location>
        <position position="281"/>
    </location>
    <ligand>
        <name>Mg(2+)</name>
        <dbReference type="ChEBI" id="CHEBI:18420"/>
    </ligand>
</feature>
<dbReference type="RefSeq" id="WP_094287342.1">
    <property type="nucleotide sequence ID" value="NZ_NOIG01000004.1"/>
</dbReference>
<evidence type="ECO:0000313" key="15">
    <source>
        <dbReference type="Proteomes" id="UP000215441"/>
    </source>
</evidence>
<sequence>MNAPLPPHLLSPQDTLADIDPQETAEWRDAFLALVATEGPERARFVLQELVRLARTQRVGWQPQLNTPYVNTVAAQAQPTFPGDLAIEERLASLMRWNALAMVVRANQAYGELGGHIASYASAADLFESGFNHFFRAREGVGEGQHRGDLVFFQPHSAPGVYARAFLEGHLTENDLQHYRQEITAPSAGAQGLSSYPHPWLMPDFWQFPTGSMGIGPISSIYHARFMRYLTHRNLLNCEGRKVWGVFGDGEMDEPESMSALTLAAREGLDNLVWVVNCNLQRLDGPVRGNGRIIDELERLFAGAGWNVVKLVWGSDWDGLFARDLTGALVRTLEGTVDGQMQTFAAKDGRFNRDNFFGQNPELAALAQGMTDEQIDRLKRGGHDLVKIHAAYAAAAAHKGQPTVILAHTKKGYGMGTAGQGKMTTHSQKKLDDTDLIEFRNRFNLPLTDAQATSLAFYKPAEDSPEMQYLRRHRQQLGGYLPRRQTACDVLPVPPLAGYAQFALQADGKEMSTTMAFVRMLGTLLKDATLGPRIVPIVADEARTFGMANLFKQVGIYSSVGQRYAPEDIGSVLSYREALDGQILEEGISEAGAIASWTAAATSYSVHGLAMLPFYIYYSMFGFQRVGDAIWAAADQRARGFLLGATSGRTTLGGEGLQHQDGTSHLVAATIPNCKAYDPAYAGEMAVIIDAGMREMVTEQRDVFYYVTLMNENYAQPDLPAGAADGVLRGCYVFRSYQGNVDARKGLVSSQSSVTLMGSGAILTEVVKAAEQLASEGLDVTVLSVTSWSELARDGVACEQRALAGEEGVEPGTPWLAAQLAATSGPVVAATDYVRAVPETVRAFIPEGRKYITLGTDGFGRSDTRAALREFFGVDAQAVARAARSAIGRLKA</sequence>
<feature type="domain" description="Transketolase N-terminal" evidence="11">
    <location>
        <begin position="114"/>
        <end position="317"/>
    </location>
</feature>
<feature type="binding site" evidence="10">
    <location>
        <position position="279"/>
    </location>
    <ligand>
        <name>Mg(2+)</name>
        <dbReference type="ChEBI" id="CHEBI:18420"/>
    </ligand>
</feature>
<dbReference type="OrthoDB" id="9759664at2"/>
<evidence type="ECO:0000256" key="1">
    <source>
        <dbReference type="ARBA" id="ARBA00001964"/>
    </source>
</evidence>
<gene>
    <name evidence="14" type="ORF">CBY09_05830</name>
</gene>
<dbReference type="CDD" id="cd02017">
    <property type="entry name" value="TPP_E1_EcPDC_like"/>
    <property type="match status" value="1"/>
</dbReference>
<feature type="domain" description="Transketolase-like C-terminal" evidence="13">
    <location>
        <begin position="750"/>
        <end position="875"/>
    </location>
</feature>
<comment type="catalytic activity">
    <reaction evidence="8 9">
        <text>N(6)-[(R)-lipoyl]-L-lysyl-[protein] + pyruvate + H(+) = N(6)-[(R)-S(8)-acetyldihydrolipoyl]-L-lysyl-[protein] + CO2</text>
        <dbReference type="Rhea" id="RHEA:19189"/>
        <dbReference type="Rhea" id="RHEA-COMP:10474"/>
        <dbReference type="Rhea" id="RHEA-COMP:10478"/>
        <dbReference type="ChEBI" id="CHEBI:15361"/>
        <dbReference type="ChEBI" id="CHEBI:15378"/>
        <dbReference type="ChEBI" id="CHEBI:16526"/>
        <dbReference type="ChEBI" id="CHEBI:83099"/>
        <dbReference type="ChEBI" id="CHEBI:83111"/>
        <dbReference type="EC" id="1.2.4.1"/>
    </reaction>
</comment>
<feature type="domain" description="Pyruvate dehydrogenase E1 component middle" evidence="12">
    <location>
        <begin position="505"/>
        <end position="717"/>
    </location>
</feature>
<dbReference type="InterPro" id="IPR005474">
    <property type="entry name" value="Transketolase_N"/>
</dbReference>
<evidence type="ECO:0000259" key="11">
    <source>
        <dbReference type="Pfam" id="PF00456"/>
    </source>
</evidence>
<keyword evidence="7 9" id="KW-0670">Pyruvate</keyword>
<organism evidence="14 15">
    <name type="scientific">Acidovorax kalamii</name>
    <dbReference type="NCBI Taxonomy" id="2004485"/>
    <lineage>
        <taxon>Bacteria</taxon>
        <taxon>Pseudomonadati</taxon>
        <taxon>Pseudomonadota</taxon>
        <taxon>Betaproteobacteria</taxon>
        <taxon>Burkholderiales</taxon>
        <taxon>Comamonadaceae</taxon>
        <taxon>Acidovorax</taxon>
    </lineage>
</organism>
<dbReference type="PIRSF" id="PIRSF000156">
    <property type="entry name" value="Pyruvate_dh_E1"/>
    <property type="match status" value="1"/>
</dbReference>
<dbReference type="EC" id="1.2.4.1" evidence="3 9"/>
<dbReference type="NCBIfam" id="TIGR03186">
    <property type="entry name" value="AKGDH_not_PDH"/>
    <property type="match status" value="1"/>
</dbReference>
<evidence type="ECO:0000256" key="9">
    <source>
        <dbReference type="PIRNR" id="PIRNR000156"/>
    </source>
</evidence>
<keyword evidence="10" id="KW-0460">Magnesium</keyword>
<dbReference type="SUPFAM" id="SSF52518">
    <property type="entry name" value="Thiamin diphosphate-binding fold (THDP-binding)"/>
    <property type="match status" value="2"/>
</dbReference>
<dbReference type="NCBIfam" id="TIGR00759">
    <property type="entry name" value="aceE"/>
    <property type="match status" value="1"/>
</dbReference>
<evidence type="ECO:0000256" key="4">
    <source>
        <dbReference type="ARBA" id="ARBA00017172"/>
    </source>
</evidence>
<dbReference type="InterPro" id="IPR035807">
    <property type="entry name" value="PDC_E1_N"/>
</dbReference>
<comment type="caution">
    <text evidence="14">The sequence shown here is derived from an EMBL/GenBank/DDBJ whole genome shotgun (WGS) entry which is preliminary data.</text>
</comment>
<reference evidence="14 15" key="1">
    <citation type="submission" date="2017-07" db="EMBL/GenBank/DDBJ databases">
        <title>Acidovorax KNDSW TSA 6 genome sequence and assembly.</title>
        <authorList>
            <person name="Mayilraj S."/>
        </authorList>
    </citation>
    <scope>NUCLEOTIDE SEQUENCE [LARGE SCALE GENOMIC DNA]</scope>
    <source>
        <strain evidence="14 15">KNDSW-TSA6</strain>
    </source>
</reference>
<dbReference type="Gene3D" id="3.40.50.920">
    <property type="match status" value="1"/>
</dbReference>
<evidence type="ECO:0000256" key="10">
    <source>
        <dbReference type="PIRSR" id="PIRSR000156-1"/>
    </source>
</evidence>
<dbReference type="Pfam" id="PF00456">
    <property type="entry name" value="Transketolase_N"/>
    <property type="match status" value="1"/>
</dbReference>
<keyword evidence="5 9" id="KW-0560">Oxidoreductase</keyword>
<evidence type="ECO:0000256" key="5">
    <source>
        <dbReference type="ARBA" id="ARBA00023002"/>
    </source>
</evidence>
<evidence type="ECO:0000256" key="6">
    <source>
        <dbReference type="ARBA" id="ARBA00023052"/>
    </source>
</evidence>
<evidence type="ECO:0000313" key="14">
    <source>
        <dbReference type="EMBL" id="OYD51342.1"/>
    </source>
</evidence>
<evidence type="ECO:0000259" key="12">
    <source>
        <dbReference type="Pfam" id="PF17831"/>
    </source>
</evidence>
<dbReference type="EMBL" id="NOIG01000004">
    <property type="protein sequence ID" value="OYD51342.1"/>
    <property type="molecule type" value="Genomic_DNA"/>
</dbReference>
<dbReference type="GO" id="GO:0004739">
    <property type="term" value="F:pyruvate dehydrogenase (acetyl-transferring) activity"/>
    <property type="evidence" value="ECO:0007669"/>
    <property type="project" value="UniProtKB-EC"/>
</dbReference>
<protein>
    <recommendedName>
        <fullName evidence="4 9">Pyruvate dehydrogenase E1 component</fullName>
        <ecNumber evidence="3 9">1.2.4.1</ecNumber>
    </recommendedName>
</protein>
<accession>A0A235EQP2</accession>
<dbReference type="Gene3D" id="3.40.50.970">
    <property type="match status" value="2"/>
</dbReference>
<comment type="function">
    <text evidence="2 9">Component of the pyruvate dehydrogenase (PDH) complex, that catalyzes the overall conversion of pyruvate to acetyl-CoA and CO(2).</text>
</comment>
<keyword evidence="6 9" id="KW-0786">Thiamine pyrophosphate</keyword>
<dbReference type="Proteomes" id="UP000215441">
    <property type="component" value="Unassembled WGS sequence"/>
</dbReference>
<evidence type="ECO:0000256" key="2">
    <source>
        <dbReference type="ARBA" id="ARBA00003157"/>
    </source>
</evidence>
<dbReference type="PANTHER" id="PTHR43825">
    <property type="entry name" value="PYRUVATE DEHYDROGENASE E1 COMPONENT"/>
    <property type="match status" value="1"/>
</dbReference>
<dbReference type="InterPro" id="IPR041621">
    <property type="entry name" value="PDH_E1_M"/>
</dbReference>
<dbReference type="InterPro" id="IPR055152">
    <property type="entry name" value="Transketolase-like_C_2"/>
</dbReference>
<name>A0A235EQP2_9BURK</name>
<dbReference type="Pfam" id="PF22613">
    <property type="entry name" value="Transketolase_C_1"/>
    <property type="match status" value="1"/>
</dbReference>
<keyword evidence="10" id="KW-0479">Metal-binding</keyword>
<dbReference type="InterPro" id="IPR029061">
    <property type="entry name" value="THDP-binding"/>
</dbReference>
<dbReference type="FunFam" id="3.40.50.970:FF:000011">
    <property type="entry name" value="Pyruvate dehydrogenase E1 component"/>
    <property type="match status" value="1"/>
</dbReference>
<dbReference type="Pfam" id="PF17831">
    <property type="entry name" value="PDH_E1_M"/>
    <property type="match status" value="1"/>
</dbReference>
<evidence type="ECO:0000256" key="3">
    <source>
        <dbReference type="ARBA" id="ARBA00012281"/>
    </source>
</evidence>
<keyword evidence="15" id="KW-1185">Reference proteome</keyword>
<proteinExistence type="predicted"/>
<evidence type="ECO:0000256" key="8">
    <source>
        <dbReference type="ARBA" id="ARBA00051231"/>
    </source>
</evidence>
<comment type="cofactor">
    <cofactor evidence="10">
        <name>Mg(2+)</name>
        <dbReference type="ChEBI" id="CHEBI:18420"/>
    </cofactor>
</comment>
<dbReference type="InterPro" id="IPR017600">
    <property type="entry name" value="Alpha-ketoglut_DH"/>
</dbReference>
<dbReference type="InterPro" id="IPR004660">
    <property type="entry name" value="PDH_E1"/>
</dbReference>
<dbReference type="PANTHER" id="PTHR43825:SF3">
    <property type="entry name" value="PYRUVATE DEHYDROGENASE E1 COMPONENT"/>
    <property type="match status" value="1"/>
</dbReference>
<feature type="binding site" evidence="10">
    <location>
        <position position="249"/>
    </location>
    <ligand>
        <name>Mg(2+)</name>
        <dbReference type="ChEBI" id="CHEBI:18420"/>
    </ligand>
</feature>
<evidence type="ECO:0000259" key="13">
    <source>
        <dbReference type="Pfam" id="PF22613"/>
    </source>
</evidence>
<dbReference type="GO" id="GO:0046872">
    <property type="term" value="F:metal ion binding"/>
    <property type="evidence" value="ECO:0007669"/>
    <property type="project" value="UniProtKB-KW"/>
</dbReference>
<evidence type="ECO:0000256" key="7">
    <source>
        <dbReference type="ARBA" id="ARBA00023317"/>
    </source>
</evidence>
<dbReference type="InterPro" id="IPR051157">
    <property type="entry name" value="PDH/Transketolase"/>
</dbReference>
<dbReference type="InterPro" id="IPR009014">
    <property type="entry name" value="Transketo_C/PFOR_II"/>
</dbReference>